<dbReference type="InterPro" id="IPR036186">
    <property type="entry name" value="Serpin_sf"/>
</dbReference>
<dbReference type="EMBL" id="CATOUU010001186">
    <property type="protein sequence ID" value="CAI9978944.1"/>
    <property type="molecule type" value="Genomic_DNA"/>
</dbReference>
<keyword evidence="5" id="KW-1185">Reference proteome</keyword>
<dbReference type="Gene3D" id="3.30.497.10">
    <property type="entry name" value="Antithrombin, subunit I, domain 2"/>
    <property type="match status" value="1"/>
</dbReference>
<accession>A0AA86RIE2</accession>
<dbReference type="InterPro" id="IPR042178">
    <property type="entry name" value="Serpin_sf_1"/>
</dbReference>
<dbReference type="EMBL" id="CAXDID020000017">
    <property type="protein sequence ID" value="CAL5984895.1"/>
    <property type="molecule type" value="Genomic_DNA"/>
</dbReference>
<sequence>MLRVEQIMQKTFVEVNEQGTEAAAVTGIMMVMSAMIPEEVIEVNCDRPFWFLLKGKGGEVVFVNSVVD</sequence>
<dbReference type="PANTHER" id="PTHR11461:SF211">
    <property type="entry name" value="GH10112P-RELATED"/>
    <property type="match status" value="1"/>
</dbReference>
<evidence type="ECO:0000313" key="4">
    <source>
        <dbReference type="EMBL" id="CAL5984895.1"/>
    </source>
</evidence>
<dbReference type="GO" id="GO:0004867">
    <property type="term" value="F:serine-type endopeptidase inhibitor activity"/>
    <property type="evidence" value="ECO:0007669"/>
    <property type="project" value="InterPro"/>
</dbReference>
<protein>
    <submittedName>
        <fullName evidence="3">Serpin 1</fullName>
    </submittedName>
    <submittedName>
        <fullName evidence="4">Serpin_1</fullName>
    </submittedName>
</protein>
<dbReference type="GO" id="GO:0005615">
    <property type="term" value="C:extracellular space"/>
    <property type="evidence" value="ECO:0007669"/>
    <property type="project" value="InterPro"/>
</dbReference>
<dbReference type="Pfam" id="PF00079">
    <property type="entry name" value="Serpin"/>
    <property type="match status" value="1"/>
</dbReference>
<evidence type="ECO:0000313" key="3">
    <source>
        <dbReference type="EMBL" id="CAI9978944.1"/>
    </source>
</evidence>
<evidence type="ECO:0000256" key="1">
    <source>
        <dbReference type="ARBA" id="ARBA00009500"/>
    </source>
</evidence>
<dbReference type="InterPro" id="IPR042185">
    <property type="entry name" value="Serpin_sf_2"/>
</dbReference>
<reference evidence="3" key="1">
    <citation type="submission" date="2023-06" db="EMBL/GenBank/DDBJ databases">
        <authorList>
            <person name="Kurt Z."/>
        </authorList>
    </citation>
    <scope>NUCLEOTIDE SEQUENCE</scope>
</reference>
<reference evidence="4 5" key="2">
    <citation type="submission" date="2024-07" db="EMBL/GenBank/DDBJ databases">
        <authorList>
            <person name="Akdeniz Z."/>
        </authorList>
    </citation>
    <scope>NUCLEOTIDE SEQUENCE [LARGE SCALE GENOMIC DNA]</scope>
</reference>
<comment type="caution">
    <text evidence="3">The sequence shown here is derived from an EMBL/GenBank/DDBJ whole genome shotgun (WGS) entry which is preliminary data.</text>
</comment>
<comment type="similarity">
    <text evidence="1">Belongs to the serpin family.</text>
</comment>
<evidence type="ECO:0000313" key="5">
    <source>
        <dbReference type="Proteomes" id="UP001642409"/>
    </source>
</evidence>
<dbReference type="PANTHER" id="PTHR11461">
    <property type="entry name" value="SERINE PROTEASE INHIBITOR, SERPIN"/>
    <property type="match status" value="1"/>
</dbReference>
<dbReference type="InterPro" id="IPR000215">
    <property type="entry name" value="Serpin_fam"/>
</dbReference>
<proteinExistence type="inferred from homology"/>
<evidence type="ECO:0000259" key="2">
    <source>
        <dbReference type="Pfam" id="PF00079"/>
    </source>
</evidence>
<dbReference type="AlphaFoldDB" id="A0AA86RIE2"/>
<dbReference type="InterPro" id="IPR023796">
    <property type="entry name" value="Serpin_dom"/>
</dbReference>
<dbReference type="Gene3D" id="2.30.39.10">
    <property type="entry name" value="Alpha-1-antitrypsin, domain 1"/>
    <property type="match status" value="1"/>
</dbReference>
<name>A0AA86RIE2_9EUKA</name>
<dbReference type="SUPFAM" id="SSF56574">
    <property type="entry name" value="Serpins"/>
    <property type="match status" value="1"/>
</dbReference>
<organism evidence="3">
    <name type="scientific">Hexamita inflata</name>
    <dbReference type="NCBI Taxonomy" id="28002"/>
    <lineage>
        <taxon>Eukaryota</taxon>
        <taxon>Metamonada</taxon>
        <taxon>Diplomonadida</taxon>
        <taxon>Hexamitidae</taxon>
        <taxon>Hexamitinae</taxon>
        <taxon>Hexamita</taxon>
    </lineage>
</organism>
<gene>
    <name evidence="3" type="ORF">HINF_LOCUS66589</name>
    <name evidence="4" type="ORF">HINF_LOCUS8356</name>
</gene>
<feature type="domain" description="Serpin" evidence="2">
    <location>
        <begin position="2"/>
        <end position="67"/>
    </location>
</feature>
<dbReference type="Proteomes" id="UP001642409">
    <property type="component" value="Unassembled WGS sequence"/>
</dbReference>